<dbReference type="Proteomes" id="UP001303647">
    <property type="component" value="Unassembled WGS sequence"/>
</dbReference>
<accession>A0AAN7HRC2</accession>
<evidence type="ECO:0000256" key="1">
    <source>
        <dbReference type="SAM" id="MobiDB-lite"/>
    </source>
</evidence>
<feature type="compositionally biased region" description="Basic and acidic residues" evidence="1">
    <location>
        <begin position="265"/>
        <end position="281"/>
    </location>
</feature>
<feature type="compositionally biased region" description="Basic and acidic residues" evidence="1">
    <location>
        <begin position="9"/>
        <end position="27"/>
    </location>
</feature>
<feature type="compositionally biased region" description="Basic residues" evidence="1">
    <location>
        <begin position="233"/>
        <end position="247"/>
    </location>
</feature>
<feature type="region of interest" description="Disordered" evidence="1">
    <location>
        <begin position="331"/>
        <end position="350"/>
    </location>
</feature>
<feature type="compositionally biased region" description="Basic and acidic residues" evidence="1">
    <location>
        <begin position="604"/>
        <end position="616"/>
    </location>
</feature>
<organism evidence="2 3">
    <name type="scientific">Corynascus novoguineensis</name>
    <dbReference type="NCBI Taxonomy" id="1126955"/>
    <lineage>
        <taxon>Eukaryota</taxon>
        <taxon>Fungi</taxon>
        <taxon>Dikarya</taxon>
        <taxon>Ascomycota</taxon>
        <taxon>Pezizomycotina</taxon>
        <taxon>Sordariomycetes</taxon>
        <taxon>Sordariomycetidae</taxon>
        <taxon>Sordariales</taxon>
        <taxon>Chaetomiaceae</taxon>
        <taxon>Corynascus</taxon>
    </lineage>
</organism>
<feature type="region of interest" description="Disordered" evidence="1">
    <location>
        <begin position="488"/>
        <end position="698"/>
    </location>
</feature>
<evidence type="ECO:0000313" key="2">
    <source>
        <dbReference type="EMBL" id="KAK4248314.1"/>
    </source>
</evidence>
<reference evidence="2" key="1">
    <citation type="journal article" date="2023" name="Mol. Phylogenet. Evol.">
        <title>Genome-scale phylogeny and comparative genomics of the fungal order Sordariales.</title>
        <authorList>
            <person name="Hensen N."/>
            <person name="Bonometti L."/>
            <person name="Westerberg I."/>
            <person name="Brannstrom I.O."/>
            <person name="Guillou S."/>
            <person name="Cros-Aarteil S."/>
            <person name="Calhoun S."/>
            <person name="Haridas S."/>
            <person name="Kuo A."/>
            <person name="Mondo S."/>
            <person name="Pangilinan J."/>
            <person name="Riley R."/>
            <person name="LaButti K."/>
            <person name="Andreopoulos B."/>
            <person name="Lipzen A."/>
            <person name="Chen C."/>
            <person name="Yan M."/>
            <person name="Daum C."/>
            <person name="Ng V."/>
            <person name="Clum A."/>
            <person name="Steindorff A."/>
            <person name="Ohm R.A."/>
            <person name="Martin F."/>
            <person name="Silar P."/>
            <person name="Natvig D.O."/>
            <person name="Lalanne C."/>
            <person name="Gautier V."/>
            <person name="Ament-Velasquez S.L."/>
            <person name="Kruys A."/>
            <person name="Hutchinson M.I."/>
            <person name="Powell A.J."/>
            <person name="Barry K."/>
            <person name="Miller A.N."/>
            <person name="Grigoriev I.V."/>
            <person name="Debuchy R."/>
            <person name="Gladieux P."/>
            <person name="Hiltunen Thoren M."/>
            <person name="Johannesson H."/>
        </authorList>
    </citation>
    <scope>NUCLEOTIDE SEQUENCE</scope>
    <source>
        <strain evidence="2">CBS 359.72</strain>
    </source>
</reference>
<feature type="compositionally biased region" description="Basic and acidic residues" evidence="1">
    <location>
        <begin position="509"/>
        <end position="520"/>
    </location>
</feature>
<feature type="compositionally biased region" description="Basic residues" evidence="1">
    <location>
        <begin position="632"/>
        <end position="652"/>
    </location>
</feature>
<proteinExistence type="predicted"/>
<comment type="caution">
    <text evidence="2">The sequence shown here is derived from an EMBL/GenBank/DDBJ whole genome shotgun (WGS) entry which is preliminary data.</text>
</comment>
<feature type="compositionally biased region" description="Basic and acidic residues" evidence="1">
    <location>
        <begin position="554"/>
        <end position="588"/>
    </location>
</feature>
<feature type="region of interest" description="Disordered" evidence="1">
    <location>
        <begin position="1"/>
        <end position="324"/>
    </location>
</feature>
<feature type="compositionally biased region" description="Pro residues" evidence="1">
    <location>
        <begin position="83"/>
        <end position="105"/>
    </location>
</feature>
<protein>
    <submittedName>
        <fullName evidence="2">Uncharacterized protein</fullName>
    </submittedName>
</protein>
<feature type="compositionally biased region" description="Pro residues" evidence="1">
    <location>
        <begin position="48"/>
        <end position="65"/>
    </location>
</feature>
<feature type="compositionally biased region" description="Basic and acidic residues" evidence="1">
    <location>
        <begin position="290"/>
        <end position="302"/>
    </location>
</feature>
<feature type="compositionally biased region" description="Polar residues" evidence="1">
    <location>
        <begin position="196"/>
        <end position="208"/>
    </location>
</feature>
<reference evidence="2" key="2">
    <citation type="submission" date="2023-05" db="EMBL/GenBank/DDBJ databases">
        <authorList>
            <consortium name="Lawrence Berkeley National Laboratory"/>
            <person name="Steindorff A."/>
            <person name="Hensen N."/>
            <person name="Bonometti L."/>
            <person name="Westerberg I."/>
            <person name="Brannstrom I.O."/>
            <person name="Guillou S."/>
            <person name="Cros-Aarteil S."/>
            <person name="Calhoun S."/>
            <person name="Haridas S."/>
            <person name="Kuo A."/>
            <person name="Mondo S."/>
            <person name="Pangilinan J."/>
            <person name="Riley R."/>
            <person name="Labutti K."/>
            <person name="Andreopoulos B."/>
            <person name="Lipzen A."/>
            <person name="Chen C."/>
            <person name="Yanf M."/>
            <person name="Daum C."/>
            <person name="Ng V."/>
            <person name="Clum A."/>
            <person name="Ohm R."/>
            <person name="Martin F."/>
            <person name="Silar P."/>
            <person name="Natvig D."/>
            <person name="Lalanne C."/>
            <person name="Gautier V."/>
            <person name="Ament-Velasquez S.L."/>
            <person name="Kruys A."/>
            <person name="Hutchinson M.I."/>
            <person name="Powell A.J."/>
            <person name="Barry K."/>
            <person name="Miller A.N."/>
            <person name="Grigoriev I.V."/>
            <person name="Debuchy R."/>
            <person name="Gladieux P."/>
            <person name="Thoren M.H."/>
            <person name="Johannesson H."/>
        </authorList>
    </citation>
    <scope>NUCLEOTIDE SEQUENCE</scope>
    <source>
        <strain evidence="2">CBS 359.72</strain>
    </source>
</reference>
<feature type="region of interest" description="Disordered" evidence="1">
    <location>
        <begin position="405"/>
        <end position="431"/>
    </location>
</feature>
<feature type="compositionally biased region" description="Acidic residues" evidence="1">
    <location>
        <begin position="303"/>
        <end position="312"/>
    </location>
</feature>
<feature type="non-terminal residue" evidence="2">
    <location>
        <position position="1"/>
    </location>
</feature>
<sequence length="706" mass="80446">ARGLQRWQQHREHGNNDRGGTPKDKKGPIVTHYHPPSSQTTPAISYGPSPPPPYPPGVPPPPPPSQGYHQHNYPPNPYHGGYQPPPPPTQYGHYPPPPPPPPPPNYASQPHYGQPPFPPSYPQPPGYYPPGTAPPPAPPPPSYPPGTYPPPQYGQPPPPPPSTPYPPHYPTPPPPGAYPFPPGQPPPYGPPAVTGPQYSSPPGWSLSQAGPPPPPPPPPPASRSANETPLGSHRGRHQKTHGPKKSYQHHEPNRHAHEKHGKGKSRNERRGRQTGRDEQQRTDGSQSKSESNEPKMQDRKEQEDDGNEEETSGWDPQIREEFQQAFVEVETKPADPVGIPLPVEYTDDPTIPPAYNATCVKSEYFQEDNQKDFVRSIREHPSWVLLKDDPVFRHRQGMVMRRFPDSEHEYSTYDRPDPPPSPSAIKMPPRFRIDRSAIRVMRDRLDGSRVENHNGQEHFHLPQDRLRGESAREWYDGDDRRLRKRSFDASPEHDRDERDWKRSRRWSQHHIDRSREDHTRTNLPRGGRSPTPPRFDLEGDPWSPQAGETNFRPSNDRRYREYRDVHRETKNSPSREERMSYADKRHDSGYQSGQSLEKGTPRYRNGEWRRRSSERSYRRRMSLSRSRDRSRSRSRSRSRCRSRSRGRSRSHSRASTPSRSKCDRGESPLTALEADLLGLARESSEPESKPVAKKPVKRVKVAAAFG</sequence>
<feature type="compositionally biased region" description="Basic and acidic residues" evidence="1">
    <location>
        <begin position="405"/>
        <end position="417"/>
    </location>
</feature>
<feature type="compositionally biased region" description="Basic and acidic residues" evidence="1">
    <location>
        <begin position="488"/>
        <end position="500"/>
    </location>
</feature>
<feature type="region of interest" description="Disordered" evidence="1">
    <location>
        <begin position="446"/>
        <end position="465"/>
    </location>
</feature>
<name>A0AAN7HRC2_9PEZI</name>
<dbReference type="EMBL" id="MU857639">
    <property type="protein sequence ID" value="KAK4248314.1"/>
    <property type="molecule type" value="Genomic_DNA"/>
</dbReference>
<dbReference type="AlphaFoldDB" id="A0AAN7HRC2"/>
<keyword evidence="3" id="KW-1185">Reference proteome</keyword>
<feature type="compositionally biased region" description="Pro residues" evidence="1">
    <location>
        <begin position="113"/>
        <end position="190"/>
    </location>
</feature>
<feature type="compositionally biased region" description="Pro residues" evidence="1">
    <location>
        <begin position="210"/>
        <end position="221"/>
    </location>
</feature>
<gene>
    <name evidence="2" type="ORF">C7999DRAFT_13698</name>
</gene>
<evidence type="ECO:0000313" key="3">
    <source>
        <dbReference type="Proteomes" id="UP001303647"/>
    </source>
</evidence>